<organism evidence="8 9">
    <name type="scientific">Abrus precatorius</name>
    <name type="common">Indian licorice</name>
    <name type="synonym">Glycine abrus</name>
    <dbReference type="NCBI Taxonomy" id="3816"/>
    <lineage>
        <taxon>Eukaryota</taxon>
        <taxon>Viridiplantae</taxon>
        <taxon>Streptophyta</taxon>
        <taxon>Embryophyta</taxon>
        <taxon>Tracheophyta</taxon>
        <taxon>Spermatophyta</taxon>
        <taxon>Magnoliopsida</taxon>
        <taxon>eudicotyledons</taxon>
        <taxon>Gunneridae</taxon>
        <taxon>Pentapetalae</taxon>
        <taxon>rosids</taxon>
        <taxon>fabids</taxon>
        <taxon>Fabales</taxon>
        <taxon>Fabaceae</taxon>
        <taxon>Papilionoideae</taxon>
        <taxon>50 kb inversion clade</taxon>
        <taxon>NPAAA clade</taxon>
        <taxon>indigoferoid/millettioid clade</taxon>
        <taxon>Abreae</taxon>
        <taxon>Abrus</taxon>
    </lineage>
</organism>
<dbReference type="FunFam" id="2.20.25.80:FF:000003">
    <property type="entry name" value="WRKY transcription factor 57"/>
    <property type="match status" value="1"/>
</dbReference>
<keyword evidence="2" id="KW-0805">Transcription regulation</keyword>
<reference evidence="9" key="2">
    <citation type="submission" date="2025-08" db="UniProtKB">
        <authorList>
            <consortium name="RefSeq"/>
        </authorList>
    </citation>
    <scope>IDENTIFICATION</scope>
    <source>
        <tissue evidence="9">Young leaves</tissue>
    </source>
</reference>
<evidence type="ECO:0000256" key="4">
    <source>
        <dbReference type="ARBA" id="ARBA00023163"/>
    </source>
</evidence>
<dbReference type="InterPro" id="IPR044810">
    <property type="entry name" value="WRKY_plant"/>
</dbReference>
<dbReference type="SUPFAM" id="SSF118290">
    <property type="entry name" value="WRKY DNA-binding domain"/>
    <property type="match status" value="1"/>
</dbReference>
<evidence type="ECO:0000313" key="8">
    <source>
        <dbReference type="Proteomes" id="UP000694853"/>
    </source>
</evidence>
<dbReference type="InterPro" id="IPR003657">
    <property type="entry name" value="WRKY_dom"/>
</dbReference>
<evidence type="ECO:0000256" key="2">
    <source>
        <dbReference type="ARBA" id="ARBA00023015"/>
    </source>
</evidence>
<name>A0A8B8JQ15_ABRPR</name>
<evidence type="ECO:0000256" key="1">
    <source>
        <dbReference type="ARBA" id="ARBA00004123"/>
    </source>
</evidence>
<protein>
    <submittedName>
        <fullName evidence="9">Probable WRKY transcription factor 50</fullName>
    </submittedName>
</protein>
<sequence>MTDKNPKPPPDSPDSDDFTNLWSSEFSEYFKLDDNQWLNDNIESFVSENASNQVYQANEVGDYRGGGSHFEGSSSRDAGSGHEKKEVVKGRIAFKTQSEVEILDDGYKWRKYGKKMVKNSPNPRNYYRCSVDGCPVKKRVERDRDDSRYVITTYEGNHTHPSYC</sequence>
<dbReference type="KEGG" id="aprc:113848341"/>
<dbReference type="AlphaFoldDB" id="A0A8B8JQ15"/>
<keyword evidence="3" id="KW-0238">DNA-binding</keyword>
<reference evidence="8" key="1">
    <citation type="journal article" date="2019" name="Toxins">
        <title>Detection of Abrin-Like and Prepropulchellin-Like Toxin Genes and Transcripts Using Whole Genome Sequencing and Full-Length Transcript Sequencing of Abrus precatorius.</title>
        <authorList>
            <person name="Hovde B.T."/>
            <person name="Daligault H.E."/>
            <person name="Hanschen E.R."/>
            <person name="Kunde Y.A."/>
            <person name="Johnson M.B."/>
            <person name="Starkenburg S.R."/>
            <person name="Johnson S.L."/>
        </authorList>
    </citation>
    <scope>NUCLEOTIDE SEQUENCE [LARGE SCALE GENOMIC DNA]</scope>
</reference>
<keyword evidence="5" id="KW-0539">Nucleus</keyword>
<dbReference type="SMART" id="SM00774">
    <property type="entry name" value="WRKY"/>
    <property type="match status" value="1"/>
</dbReference>
<evidence type="ECO:0000256" key="5">
    <source>
        <dbReference type="ARBA" id="ARBA00023242"/>
    </source>
</evidence>
<keyword evidence="4" id="KW-0804">Transcription</keyword>
<evidence type="ECO:0000256" key="3">
    <source>
        <dbReference type="ARBA" id="ARBA00023125"/>
    </source>
</evidence>
<feature type="domain" description="WRKY" evidence="7">
    <location>
        <begin position="98"/>
        <end position="163"/>
    </location>
</feature>
<dbReference type="Proteomes" id="UP000694853">
    <property type="component" value="Unplaced"/>
</dbReference>
<dbReference type="PANTHER" id="PTHR31221:SF112">
    <property type="entry name" value="WRKY TRANSCRIPTION FACTOR 50-RELATED"/>
    <property type="match status" value="1"/>
</dbReference>
<dbReference type="GeneID" id="113848341"/>
<gene>
    <name evidence="9" type="primary">LOC113848341</name>
</gene>
<keyword evidence="8" id="KW-1185">Reference proteome</keyword>
<dbReference type="GO" id="GO:0043565">
    <property type="term" value="F:sequence-specific DNA binding"/>
    <property type="evidence" value="ECO:0007669"/>
    <property type="project" value="InterPro"/>
</dbReference>
<proteinExistence type="predicted"/>
<comment type="subcellular location">
    <subcellularLocation>
        <location evidence="1">Nucleus</location>
    </subcellularLocation>
</comment>
<evidence type="ECO:0000259" key="7">
    <source>
        <dbReference type="PROSITE" id="PS50811"/>
    </source>
</evidence>
<dbReference type="RefSeq" id="XP_027333606.1">
    <property type="nucleotide sequence ID" value="XM_027477805.1"/>
</dbReference>
<dbReference type="PANTHER" id="PTHR31221">
    <property type="entry name" value="WRKY TRANSCRIPTION FACTOR PROTEIN 1-RELATED"/>
    <property type="match status" value="1"/>
</dbReference>
<dbReference type="Gene3D" id="2.20.25.80">
    <property type="entry name" value="WRKY domain"/>
    <property type="match status" value="1"/>
</dbReference>
<dbReference type="GO" id="GO:0003700">
    <property type="term" value="F:DNA-binding transcription factor activity"/>
    <property type="evidence" value="ECO:0007669"/>
    <property type="project" value="InterPro"/>
</dbReference>
<dbReference type="OrthoDB" id="693960at2759"/>
<accession>A0A8B8JQ15</accession>
<evidence type="ECO:0000256" key="6">
    <source>
        <dbReference type="SAM" id="MobiDB-lite"/>
    </source>
</evidence>
<dbReference type="InterPro" id="IPR036576">
    <property type="entry name" value="WRKY_dom_sf"/>
</dbReference>
<dbReference type="PROSITE" id="PS50811">
    <property type="entry name" value="WRKY"/>
    <property type="match status" value="1"/>
</dbReference>
<feature type="region of interest" description="Disordered" evidence="6">
    <location>
        <begin position="59"/>
        <end position="85"/>
    </location>
</feature>
<dbReference type="Pfam" id="PF03106">
    <property type="entry name" value="WRKY"/>
    <property type="match status" value="1"/>
</dbReference>
<evidence type="ECO:0000313" key="9">
    <source>
        <dbReference type="RefSeq" id="XP_027333606.1"/>
    </source>
</evidence>
<dbReference type="GO" id="GO:0005634">
    <property type="term" value="C:nucleus"/>
    <property type="evidence" value="ECO:0007669"/>
    <property type="project" value="UniProtKB-SubCell"/>
</dbReference>